<dbReference type="InterPro" id="IPR029060">
    <property type="entry name" value="PIN-like_dom_sf"/>
</dbReference>
<dbReference type="SUPFAM" id="SSF88723">
    <property type="entry name" value="PIN domain-like"/>
    <property type="match status" value="1"/>
</dbReference>
<gene>
    <name evidence="1" type="ordered locus">Runsl_5963</name>
</gene>
<evidence type="ECO:0000313" key="1">
    <source>
        <dbReference type="EMBL" id="AEI52099.1"/>
    </source>
</evidence>
<name>A0A7U3ZRM6_RUNSL</name>
<dbReference type="Pfam" id="PF11848">
    <property type="entry name" value="DUF3368"/>
    <property type="match status" value="1"/>
</dbReference>
<dbReference type="EMBL" id="CP002861">
    <property type="protein sequence ID" value="AEI52099.1"/>
    <property type="molecule type" value="Genomic_DNA"/>
</dbReference>
<keyword evidence="1" id="KW-0614">Plasmid</keyword>
<geneLocation type="plasmid" evidence="1 2">
    <name>pRUNSL02</name>
</geneLocation>
<accession>A0A7U3ZRM6</accession>
<dbReference type="Proteomes" id="UP000000493">
    <property type="component" value="Plasmid pRUNSL02"/>
</dbReference>
<protein>
    <recommendedName>
        <fullName evidence="3">PIN domain-containing protein</fullName>
    </recommendedName>
</protein>
<dbReference type="AlphaFoldDB" id="A0A7U3ZRM6"/>
<organism evidence="1 2">
    <name type="scientific">Runella slithyformis (strain ATCC 29530 / DSM 19594 / LMG 11500 / NCIMB 11436 / LSU 4)</name>
    <dbReference type="NCBI Taxonomy" id="761193"/>
    <lineage>
        <taxon>Bacteria</taxon>
        <taxon>Pseudomonadati</taxon>
        <taxon>Bacteroidota</taxon>
        <taxon>Cytophagia</taxon>
        <taxon>Cytophagales</taxon>
        <taxon>Spirosomataceae</taxon>
        <taxon>Runella</taxon>
    </lineage>
</organism>
<reference evidence="2" key="1">
    <citation type="submission" date="2011-06" db="EMBL/GenBank/DDBJ databases">
        <title>The complete genome of plasmid 2 of Runella slithyformis DSM 19594.</title>
        <authorList>
            <consortium name="US DOE Joint Genome Institute (JGI-PGF)"/>
            <person name="Lucas S."/>
            <person name="Han J."/>
            <person name="Lapidus A."/>
            <person name="Bruce D."/>
            <person name="Goodwin L."/>
            <person name="Pitluck S."/>
            <person name="Peters L."/>
            <person name="Kyrpides N."/>
            <person name="Mavromatis K."/>
            <person name="Ivanova N."/>
            <person name="Ovchinnikova G."/>
            <person name="Zhang X."/>
            <person name="Misra M."/>
            <person name="Detter J.C."/>
            <person name="Tapia R."/>
            <person name="Han C."/>
            <person name="Land M."/>
            <person name="Hauser L."/>
            <person name="Markowitz V."/>
            <person name="Cheng J.-F."/>
            <person name="Hugenholtz P."/>
            <person name="Woyke T."/>
            <person name="Wu D."/>
            <person name="Tindall B."/>
            <person name="Faehrich R."/>
            <person name="Brambilla E."/>
            <person name="Klenk H.-P."/>
            <person name="Eisen J.A."/>
        </authorList>
    </citation>
    <scope>NUCLEOTIDE SEQUENCE [LARGE SCALE GENOMIC DNA]</scope>
    <source>
        <strain evidence="2">ATCC 29530 / DSM 19594 / LMG 11500 / NCIMB 11436 / LSU 4</strain>
        <plasmid evidence="2">pRUNSL02</plasmid>
    </source>
</reference>
<dbReference type="KEGG" id="rsi:Runsl_5963"/>
<proteinExistence type="predicted"/>
<dbReference type="RefSeq" id="WP_013931280.1">
    <property type="nucleotide sequence ID" value="NC_015704.1"/>
</dbReference>
<evidence type="ECO:0008006" key="3">
    <source>
        <dbReference type="Google" id="ProtNLM"/>
    </source>
</evidence>
<evidence type="ECO:0000313" key="2">
    <source>
        <dbReference type="Proteomes" id="UP000000493"/>
    </source>
</evidence>
<reference evidence="1 2" key="2">
    <citation type="journal article" date="2012" name="Stand. Genomic Sci.">
        <title>Complete genome sequence of the aquatic bacterium Runella slithyformis type strain (LSU 4(T)).</title>
        <authorList>
            <person name="Copeland A."/>
            <person name="Zhang X."/>
            <person name="Misra M."/>
            <person name="Lapidus A."/>
            <person name="Nolan M."/>
            <person name="Lucas S."/>
            <person name="Deshpande S."/>
            <person name="Cheng J.F."/>
            <person name="Tapia R."/>
            <person name="Goodwin L.A."/>
            <person name="Pitluck S."/>
            <person name="Liolios K."/>
            <person name="Pagani I."/>
            <person name="Ivanova N."/>
            <person name="Mikhailova N."/>
            <person name="Pati A."/>
            <person name="Chen A."/>
            <person name="Palaniappan K."/>
            <person name="Land M."/>
            <person name="Hauser L."/>
            <person name="Pan C."/>
            <person name="Jeffries C.D."/>
            <person name="Detter J.C."/>
            <person name="Brambilla E.M."/>
            <person name="Rohde M."/>
            <person name="Djao O.D."/>
            <person name="Goker M."/>
            <person name="Sikorski J."/>
            <person name="Tindall B.J."/>
            <person name="Woyke T."/>
            <person name="Bristow J."/>
            <person name="Eisen J.A."/>
            <person name="Markowitz V."/>
            <person name="Hugenholtz P."/>
            <person name="Kyrpides N.C."/>
            <person name="Klenk H.P."/>
            <person name="Mavromatis K."/>
        </authorList>
    </citation>
    <scope>NUCLEOTIDE SEQUENCE [LARGE SCALE GENOMIC DNA]</scope>
    <source>
        <strain evidence="2">ATCC 29530 / DSM 19594 / LMG 11500 / NCIMB 11436 / LSU 4</strain>
    </source>
</reference>
<dbReference type="Gene3D" id="3.40.50.1010">
    <property type="entry name" value="5'-nuclease"/>
    <property type="match status" value="1"/>
</dbReference>
<dbReference type="InterPro" id="IPR021799">
    <property type="entry name" value="PIN-like_prokaryotic"/>
</dbReference>
<keyword evidence="2" id="KW-1185">Reference proteome</keyword>
<sequence length="169" mass="19918">MKHRIAINDANILIDLVKTGLFEASLKLPIVYHTTSIIFEELHDFQRAFFSVAIQQEKYRIIDITLDEMAEIYELVAIDRNLSEQDWSAYYYSKKWMCLLLTGDTRLRNRASSNGIQVCGILWILDELLSGQHITPTDAYHLLQQLMSINKRLPQNECLERLRFWSKYF</sequence>